<dbReference type="GO" id="GO:0032984">
    <property type="term" value="P:protein-containing complex disassembly"/>
    <property type="evidence" value="ECO:0007669"/>
    <property type="project" value="InterPro"/>
</dbReference>
<dbReference type="STRING" id="40149.A0A0E0DFD3"/>
<dbReference type="Proteomes" id="UP000008021">
    <property type="component" value="Chromosome 4"/>
</dbReference>
<sequence length="168" mass="19103">MEAEHPHQITYTTSTSSLCPRRRKRGDEEAAHHLVFPMDLDSAAAAAHQQQQQQQQTAVREEEEEVEKAPLWILCFGGSQDKLKALAYEYGHEFRVFSSATFEAMTSNLPEADQDTVPPKKRIKDTSLDFYTIGFVPGANVYFSYDLPEGDDEVRQSGRQEYTTRGRL</sequence>
<dbReference type="EnsemblPlants" id="OMERI04G13940.1">
    <property type="protein sequence ID" value="OMERI04G13940.1"/>
    <property type="gene ID" value="OMERI04G13940"/>
</dbReference>
<evidence type="ECO:0000313" key="3">
    <source>
        <dbReference type="Proteomes" id="UP000008021"/>
    </source>
</evidence>
<evidence type="ECO:0000313" key="2">
    <source>
        <dbReference type="EnsemblPlants" id="OMERI04G13940.1"/>
    </source>
</evidence>
<dbReference type="HOGENOM" id="CLU_1589065_0_0_1"/>
<dbReference type="GO" id="GO:0051117">
    <property type="term" value="F:ATPase binding"/>
    <property type="evidence" value="ECO:0007669"/>
    <property type="project" value="InterPro"/>
</dbReference>
<dbReference type="Gramene" id="OMERI04G13940.1">
    <property type="protein sequence ID" value="OMERI04G13940.1"/>
    <property type="gene ID" value="OMERI04G13940"/>
</dbReference>
<reference evidence="2" key="2">
    <citation type="submission" date="2018-05" db="EMBL/GenBank/DDBJ databases">
        <title>OmerRS3 (Oryza meridionalis Reference Sequence Version 3).</title>
        <authorList>
            <person name="Zhang J."/>
            <person name="Kudrna D."/>
            <person name="Lee S."/>
            <person name="Talag J."/>
            <person name="Welchert J."/>
            <person name="Wing R.A."/>
        </authorList>
    </citation>
    <scope>NUCLEOTIDE SEQUENCE [LARGE SCALE GENOMIC DNA]</scope>
    <source>
        <strain evidence="2">cv. OR44</strain>
    </source>
</reference>
<dbReference type="eggNOG" id="KOG2699">
    <property type="taxonomic scope" value="Eukaryota"/>
</dbReference>
<feature type="compositionally biased region" description="Polar residues" evidence="1">
    <location>
        <begin position="9"/>
        <end position="18"/>
    </location>
</feature>
<accession>A0A0E0DFD3</accession>
<evidence type="ECO:0000256" key="1">
    <source>
        <dbReference type="SAM" id="MobiDB-lite"/>
    </source>
</evidence>
<dbReference type="PANTHER" id="PTHR47557">
    <property type="entry name" value="PLANT UBX DOMAIN-CONTAINING PROTEIN 1"/>
    <property type="match status" value="1"/>
</dbReference>
<organism evidence="2">
    <name type="scientific">Oryza meridionalis</name>
    <dbReference type="NCBI Taxonomy" id="40149"/>
    <lineage>
        <taxon>Eukaryota</taxon>
        <taxon>Viridiplantae</taxon>
        <taxon>Streptophyta</taxon>
        <taxon>Embryophyta</taxon>
        <taxon>Tracheophyta</taxon>
        <taxon>Spermatophyta</taxon>
        <taxon>Magnoliopsida</taxon>
        <taxon>Liliopsida</taxon>
        <taxon>Poales</taxon>
        <taxon>Poaceae</taxon>
        <taxon>BOP clade</taxon>
        <taxon>Oryzoideae</taxon>
        <taxon>Oryzeae</taxon>
        <taxon>Oryzinae</taxon>
        <taxon>Oryza</taxon>
    </lineage>
</organism>
<name>A0A0E0DFD3_9ORYZ</name>
<proteinExistence type="predicted"/>
<feature type="compositionally biased region" description="Low complexity" evidence="1">
    <location>
        <begin position="43"/>
        <end position="58"/>
    </location>
</feature>
<dbReference type="PANTHER" id="PTHR47557:SF2">
    <property type="entry name" value="PLANT UBX DOMAIN-CONTAINING PROTEIN 1"/>
    <property type="match status" value="1"/>
</dbReference>
<keyword evidence="3" id="KW-1185">Reference proteome</keyword>
<dbReference type="AlphaFoldDB" id="A0A0E0DFD3"/>
<reference evidence="2" key="1">
    <citation type="submission" date="2015-04" db="UniProtKB">
        <authorList>
            <consortium name="EnsemblPlants"/>
        </authorList>
    </citation>
    <scope>IDENTIFICATION</scope>
</reference>
<protein>
    <submittedName>
        <fullName evidence="2">Uncharacterized protein</fullName>
    </submittedName>
</protein>
<feature type="region of interest" description="Disordered" evidence="1">
    <location>
        <begin position="1"/>
        <end position="63"/>
    </location>
</feature>
<dbReference type="InterPro" id="IPR044232">
    <property type="entry name" value="PUX1"/>
</dbReference>